<comment type="cofactor">
    <cofactor evidence="12">
        <name>heme</name>
        <dbReference type="ChEBI" id="CHEBI:30413"/>
    </cofactor>
</comment>
<organism evidence="15 16">
    <name type="scientific">Castilleja foliolosa</name>
    <dbReference type="NCBI Taxonomy" id="1961234"/>
    <lineage>
        <taxon>Eukaryota</taxon>
        <taxon>Viridiplantae</taxon>
        <taxon>Streptophyta</taxon>
        <taxon>Embryophyta</taxon>
        <taxon>Tracheophyta</taxon>
        <taxon>Spermatophyta</taxon>
        <taxon>Magnoliopsida</taxon>
        <taxon>eudicotyledons</taxon>
        <taxon>Gunneridae</taxon>
        <taxon>Pentapetalae</taxon>
        <taxon>asterids</taxon>
        <taxon>lamiids</taxon>
        <taxon>Lamiales</taxon>
        <taxon>Orobanchaceae</taxon>
        <taxon>Pedicularideae</taxon>
        <taxon>Castillejinae</taxon>
        <taxon>Castilleja</taxon>
    </lineage>
</organism>
<comment type="subcellular location">
    <subcellularLocation>
        <location evidence="1">Membrane</location>
        <topology evidence="1">Single-pass type II membrane protein</topology>
    </subcellularLocation>
</comment>
<proteinExistence type="inferred from homology"/>
<evidence type="ECO:0000256" key="13">
    <source>
        <dbReference type="RuleBase" id="RU000461"/>
    </source>
</evidence>
<dbReference type="PRINTS" id="PR00463">
    <property type="entry name" value="EP450I"/>
</dbReference>
<protein>
    <recommendedName>
        <fullName evidence="17">Cytochrome P450</fullName>
    </recommendedName>
</protein>
<dbReference type="AlphaFoldDB" id="A0ABD3E9K3"/>
<keyword evidence="11" id="KW-0472">Membrane</keyword>
<feature type="signal peptide" evidence="14">
    <location>
        <begin position="1"/>
        <end position="24"/>
    </location>
</feature>
<comment type="similarity">
    <text evidence="2 13">Belongs to the cytochrome P450 family.</text>
</comment>
<keyword evidence="10 13" id="KW-0503">Monooxygenase</keyword>
<dbReference type="Proteomes" id="UP001632038">
    <property type="component" value="Unassembled WGS sequence"/>
</dbReference>
<dbReference type="PRINTS" id="PR00385">
    <property type="entry name" value="P450"/>
</dbReference>
<dbReference type="GO" id="GO:0016020">
    <property type="term" value="C:membrane"/>
    <property type="evidence" value="ECO:0007669"/>
    <property type="project" value="UniProtKB-SubCell"/>
</dbReference>
<accession>A0ABD3E9K3</accession>
<keyword evidence="9 12" id="KW-0408">Iron</keyword>
<keyword evidence="5 12" id="KW-0479">Metal-binding</keyword>
<dbReference type="Pfam" id="PF00067">
    <property type="entry name" value="p450"/>
    <property type="match status" value="1"/>
</dbReference>
<feature type="binding site" description="axial binding residue" evidence="12">
    <location>
        <position position="441"/>
    </location>
    <ligand>
        <name>heme</name>
        <dbReference type="ChEBI" id="CHEBI:30413"/>
    </ligand>
    <ligandPart>
        <name>Fe</name>
        <dbReference type="ChEBI" id="CHEBI:18248"/>
    </ligandPart>
</feature>
<keyword evidence="6" id="KW-0735">Signal-anchor</keyword>
<dbReference type="Gene3D" id="1.10.630.10">
    <property type="entry name" value="Cytochrome P450"/>
    <property type="match status" value="1"/>
</dbReference>
<evidence type="ECO:0000256" key="2">
    <source>
        <dbReference type="ARBA" id="ARBA00010617"/>
    </source>
</evidence>
<comment type="caution">
    <text evidence="15">The sequence shown here is derived from an EMBL/GenBank/DDBJ whole genome shotgun (WGS) entry which is preliminary data.</text>
</comment>
<evidence type="ECO:0000256" key="4">
    <source>
        <dbReference type="ARBA" id="ARBA00022692"/>
    </source>
</evidence>
<evidence type="ECO:0000256" key="7">
    <source>
        <dbReference type="ARBA" id="ARBA00022989"/>
    </source>
</evidence>
<dbReference type="GO" id="GO:0004497">
    <property type="term" value="F:monooxygenase activity"/>
    <property type="evidence" value="ECO:0007669"/>
    <property type="project" value="UniProtKB-KW"/>
</dbReference>
<dbReference type="InterPro" id="IPR017972">
    <property type="entry name" value="Cyt_P450_CS"/>
</dbReference>
<dbReference type="FunFam" id="1.10.630.10:FF:000043">
    <property type="entry name" value="Cytochrome P450 99A2"/>
    <property type="match status" value="1"/>
</dbReference>
<dbReference type="PANTHER" id="PTHR47953">
    <property type="entry name" value="OS08G0105600 PROTEIN"/>
    <property type="match status" value="1"/>
</dbReference>
<dbReference type="InterPro" id="IPR052306">
    <property type="entry name" value="CYP450_71D"/>
</dbReference>
<keyword evidence="3 12" id="KW-0349">Heme</keyword>
<keyword evidence="4" id="KW-0812">Transmembrane</keyword>
<evidence type="ECO:0000256" key="5">
    <source>
        <dbReference type="ARBA" id="ARBA00022723"/>
    </source>
</evidence>
<keyword evidence="7" id="KW-1133">Transmembrane helix</keyword>
<dbReference type="EMBL" id="JAVIJP010000007">
    <property type="protein sequence ID" value="KAL3650897.1"/>
    <property type="molecule type" value="Genomic_DNA"/>
</dbReference>
<evidence type="ECO:0000256" key="6">
    <source>
        <dbReference type="ARBA" id="ARBA00022968"/>
    </source>
</evidence>
<evidence type="ECO:0000313" key="15">
    <source>
        <dbReference type="EMBL" id="KAL3650897.1"/>
    </source>
</evidence>
<keyword evidence="8 13" id="KW-0560">Oxidoreductase</keyword>
<dbReference type="CDD" id="cd11072">
    <property type="entry name" value="CYP71-like"/>
    <property type="match status" value="1"/>
</dbReference>
<evidence type="ECO:0000256" key="8">
    <source>
        <dbReference type="ARBA" id="ARBA00023002"/>
    </source>
</evidence>
<dbReference type="PROSITE" id="PS00086">
    <property type="entry name" value="CYTOCHROME_P450"/>
    <property type="match status" value="1"/>
</dbReference>
<dbReference type="InterPro" id="IPR001128">
    <property type="entry name" value="Cyt_P450"/>
</dbReference>
<evidence type="ECO:0000256" key="3">
    <source>
        <dbReference type="ARBA" id="ARBA00022617"/>
    </source>
</evidence>
<evidence type="ECO:0000256" key="11">
    <source>
        <dbReference type="ARBA" id="ARBA00023136"/>
    </source>
</evidence>
<dbReference type="InterPro" id="IPR036396">
    <property type="entry name" value="Cyt_P450_sf"/>
</dbReference>
<evidence type="ECO:0000256" key="10">
    <source>
        <dbReference type="ARBA" id="ARBA00023033"/>
    </source>
</evidence>
<evidence type="ECO:0000256" key="9">
    <source>
        <dbReference type="ARBA" id="ARBA00023004"/>
    </source>
</evidence>
<dbReference type="SUPFAM" id="SSF48264">
    <property type="entry name" value="Cytochrome P450"/>
    <property type="match status" value="1"/>
</dbReference>
<dbReference type="GO" id="GO:0046872">
    <property type="term" value="F:metal ion binding"/>
    <property type="evidence" value="ECO:0007669"/>
    <property type="project" value="UniProtKB-KW"/>
</dbReference>
<dbReference type="InterPro" id="IPR002401">
    <property type="entry name" value="Cyt_P450_E_grp-I"/>
</dbReference>
<evidence type="ECO:0000313" key="16">
    <source>
        <dbReference type="Proteomes" id="UP001632038"/>
    </source>
</evidence>
<name>A0ABD3E9K3_9LAMI</name>
<keyword evidence="14" id="KW-0732">Signal</keyword>
<feature type="chain" id="PRO_5044849554" description="Cytochrome P450" evidence="14">
    <location>
        <begin position="25"/>
        <end position="499"/>
    </location>
</feature>
<evidence type="ECO:0000256" key="1">
    <source>
        <dbReference type="ARBA" id="ARBA00004606"/>
    </source>
</evidence>
<keyword evidence="16" id="KW-1185">Reference proteome</keyword>
<reference evidence="16" key="1">
    <citation type="journal article" date="2024" name="IScience">
        <title>Strigolactones Initiate the Formation of Haustorium-like Structures in Castilleja.</title>
        <authorList>
            <person name="Buerger M."/>
            <person name="Peterson D."/>
            <person name="Chory J."/>
        </authorList>
    </citation>
    <scope>NUCLEOTIDE SEQUENCE [LARGE SCALE GENOMIC DNA]</scope>
</reference>
<dbReference type="PANTHER" id="PTHR47953:SF16">
    <property type="entry name" value="CYTOCHROME P450 71D8"/>
    <property type="match status" value="1"/>
</dbReference>
<sequence>MEIHFTSFLLFSSFIFLLIKLWKQQKPPAKNQNLPPSPPKLPIIGHLHYLSGGLPHRALSRVTKKFGPILHLQLGQVSSIVISSREGAKAVLKDQDPACADRPDSIGTKIMCYDYTDIAFSPYNEYWRQMRKIAILELLSAKNVKSFGSIRQDEVDRLVKSLRSLTPGEAVNLTDKISVFTSSITCRAAFGGVMKDRETFMGLVKTTFTMVSGFELADLFPSLKLLHLLSWNKYKLLRMRRKLDKILDEILEEHRLKPMSSGEFGGEDILDVLLRMQKNGELQFPIANDNIKAVIFDMFTAGTETSTSTIDWAMAELMRNPRVMAKAQAEIRGAFKGKSTTNIKESDVQALKYLKLVIKESLRLHPPIAVDWRACRDECKVEAYTIPLDSKVMVNIWSLGRDPEYWDEPESFKPERFENNPVDFLGNNFEYIPFGAGRRICPGMNFGLANVELPLAQLLYYFDWKMPKGMRPDDIDMTEAEGMAVSRKNGLFLVPTYAL</sequence>
<evidence type="ECO:0008006" key="17">
    <source>
        <dbReference type="Google" id="ProtNLM"/>
    </source>
</evidence>
<gene>
    <name evidence="15" type="ORF">CASFOL_007300</name>
</gene>
<evidence type="ECO:0000256" key="14">
    <source>
        <dbReference type="SAM" id="SignalP"/>
    </source>
</evidence>
<evidence type="ECO:0000256" key="12">
    <source>
        <dbReference type="PIRSR" id="PIRSR602401-1"/>
    </source>
</evidence>